<accession>A0A0E1VT75</accession>
<dbReference type="AlphaFoldDB" id="A0A0E1VT75"/>
<name>A0A0E1VT75_BURPE</name>
<proteinExistence type="predicted"/>
<organism evidence="1">
    <name type="scientific">Burkholderia pseudomallei 1710a</name>
    <dbReference type="NCBI Taxonomy" id="320371"/>
    <lineage>
        <taxon>Bacteria</taxon>
        <taxon>Pseudomonadati</taxon>
        <taxon>Pseudomonadota</taxon>
        <taxon>Betaproteobacteria</taxon>
        <taxon>Burkholderiales</taxon>
        <taxon>Burkholderiaceae</taxon>
        <taxon>Burkholderia</taxon>
        <taxon>pseudomallei group</taxon>
    </lineage>
</organism>
<dbReference type="EMBL" id="CM000833">
    <property type="protein sequence ID" value="EET03191.1"/>
    <property type="molecule type" value="Genomic_DNA"/>
</dbReference>
<dbReference type="Proteomes" id="UP000001812">
    <property type="component" value="Chromosome II"/>
</dbReference>
<protein>
    <submittedName>
        <fullName evidence="1">Uncharacterized protein</fullName>
    </submittedName>
</protein>
<dbReference type="HOGENOM" id="CLU_3325557_0_0_4"/>
<gene>
    <name evidence="1" type="ORF">BURPS1710A_A0057</name>
</gene>
<evidence type="ECO:0000313" key="1">
    <source>
        <dbReference type="EMBL" id="EET03191.1"/>
    </source>
</evidence>
<sequence>MVKGYRSTGSRRPSVGRILRRKYSLINPACSAHFFPVKN</sequence>
<reference evidence="1" key="1">
    <citation type="submission" date="2009-05" db="EMBL/GenBank/DDBJ databases">
        <authorList>
            <person name="Harkins D.M."/>
            <person name="DeShazer D."/>
            <person name="Woods D.E."/>
            <person name="Brinkac L.M."/>
            <person name="Brown K.A."/>
            <person name="Hung G.C."/>
            <person name="Tuanyok A."/>
            <person name="Zhang B."/>
            <person name="Nierman W.C."/>
        </authorList>
    </citation>
    <scope>NUCLEOTIDE SEQUENCE [LARGE SCALE GENOMIC DNA]</scope>
    <source>
        <strain evidence="1">1710a</strain>
    </source>
</reference>